<dbReference type="Pfam" id="PF00990">
    <property type="entry name" value="GGDEF"/>
    <property type="match status" value="1"/>
</dbReference>
<dbReference type="FunFam" id="3.30.70.270:FF:000001">
    <property type="entry name" value="Diguanylate cyclase domain protein"/>
    <property type="match status" value="1"/>
</dbReference>
<dbReference type="GO" id="GO:0005886">
    <property type="term" value="C:plasma membrane"/>
    <property type="evidence" value="ECO:0007669"/>
    <property type="project" value="TreeGrafter"/>
</dbReference>
<accession>A0A3B1DY03</accession>
<dbReference type="Gene3D" id="3.30.450.40">
    <property type="match status" value="1"/>
</dbReference>
<dbReference type="CDD" id="cd01949">
    <property type="entry name" value="GGDEF"/>
    <property type="match status" value="1"/>
</dbReference>
<reference evidence="2" key="1">
    <citation type="submission" date="2018-06" db="EMBL/GenBank/DDBJ databases">
        <authorList>
            <person name="Zhirakovskaya E."/>
        </authorList>
    </citation>
    <scope>NUCLEOTIDE SEQUENCE</scope>
</reference>
<dbReference type="PANTHER" id="PTHR45138:SF9">
    <property type="entry name" value="DIGUANYLATE CYCLASE DGCM-RELATED"/>
    <property type="match status" value="1"/>
</dbReference>
<dbReference type="SUPFAM" id="SSF52172">
    <property type="entry name" value="CheY-like"/>
    <property type="match status" value="1"/>
</dbReference>
<feature type="domain" description="GGDEF" evidence="1">
    <location>
        <begin position="355"/>
        <end position="489"/>
    </location>
</feature>
<proteinExistence type="predicted"/>
<dbReference type="InterPro" id="IPR011006">
    <property type="entry name" value="CheY-like_superfamily"/>
</dbReference>
<dbReference type="SUPFAM" id="SSF55073">
    <property type="entry name" value="Nucleotide cyclase"/>
    <property type="match status" value="1"/>
</dbReference>
<dbReference type="Gene3D" id="3.30.70.270">
    <property type="match status" value="1"/>
</dbReference>
<dbReference type="InterPro" id="IPR000160">
    <property type="entry name" value="GGDEF_dom"/>
</dbReference>
<evidence type="ECO:0000259" key="1">
    <source>
        <dbReference type="PROSITE" id="PS50887"/>
    </source>
</evidence>
<dbReference type="PROSITE" id="PS50887">
    <property type="entry name" value="GGDEF"/>
    <property type="match status" value="1"/>
</dbReference>
<dbReference type="EMBL" id="UOGF01000120">
    <property type="protein sequence ID" value="VAX33807.1"/>
    <property type="molecule type" value="Genomic_DNA"/>
</dbReference>
<dbReference type="SMART" id="SM00267">
    <property type="entry name" value="GGDEF"/>
    <property type="match status" value="1"/>
</dbReference>
<dbReference type="NCBIfam" id="TIGR00254">
    <property type="entry name" value="GGDEF"/>
    <property type="match status" value="1"/>
</dbReference>
<dbReference type="Gene3D" id="3.40.50.2300">
    <property type="match status" value="1"/>
</dbReference>
<organism evidence="2">
    <name type="scientific">hydrothermal vent metagenome</name>
    <dbReference type="NCBI Taxonomy" id="652676"/>
    <lineage>
        <taxon>unclassified sequences</taxon>
        <taxon>metagenomes</taxon>
        <taxon>ecological metagenomes</taxon>
    </lineage>
</organism>
<name>A0A3B1DY03_9ZZZZ</name>
<dbReference type="InterPro" id="IPR029016">
    <property type="entry name" value="GAF-like_dom_sf"/>
</dbReference>
<dbReference type="InterPro" id="IPR029787">
    <property type="entry name" value="Nucleotide_cyclase"/>
</dbReference>
<dbReference type="GO" id="GO:0043709">
    <property type="term" value="P:cell adhesion involved in single-species biofilm formation"/>
    <property type="evidence" value="ECO:0007669"/>
    <property type="project" value="TreeGrafter"/>
</dbReference>
<dbReference type="AlphaFoldDB" id="A0A3B1DY03"/>
<dbReference type="GO" id="GO:1902201">
    <property type="term" value="P:negative regulation of bacterial-type flagellum-dependent cell motility"/>
    <property type="evidence" value="ECO:0007669"/>
    <property type="project" value="TreeGrafter"/>
</dbReference>
<dbReference type="PANTHER" id="PTHR45138">
    <property type="entry name" value="REGULATORY COMPONENTS OF SENSORY TRANSDUCTION SYSTEM"/>
    <property type="match status" value="1"/>
</dbReference>
<dbReference type="InterPro" id="IPR050469">
    <property type="entry name" value="Diguanylate_Cyclase"/>
</dbReference>
<protein>
    <recommendedName>
        <fullName evidence="1">GGDEF domain-containing protein</fullName>
    </recommendedName>
</protein>
<sequence>MSQNNTHQLKGSEIIFLSKKPESHPKIIEYLKTHGHTLQIKQALEDPGNSDVILIEANFSYFSIFKFLKRLQSAQSTTCILLMGENELKTGRISALLRAGVFDYLKHPYPLKRLGKAIRKGLKNRENLLNILSLSEHLEAANQSLSKERDQLRTWNNDLSELYALNQKLSESLHIDEIVKTSISNISKVIKHDISCLYLKKWKQVRIATSHPQSSDLIKKVKEETLQDGLEFIKDEKSVSQALVRHGGSEIMVHLAVGMRKIGLLRLVRLPDSSPQHGQGEPSLSDNKASTPFSEYQAKILSMTAIPLAIAIRNAEMYKQVEDLAVKDALTNVLNRRAFSGILDREFRRASRYNSPLSLMVIDLDHFKKVNDTYGHLVGDTVLRELAAELNASLRDVDVLIRYGGEEFVVILPGTHLQAGLVVANRIKTRVEKTLFDQKNIPIKMTVSIGVAHYPSPQIDSPEALFNQADQALYTAKKNGRNRIMILKSLKTSEWPALAFEKQSMA</sequence>
<gene>
    <name evidence="2" type="ORF">MNBD_NITROSPIRAE01-1653</name>
</gene>
<evidence type="ECO:0000313" key="2">
    <source>
        <dbReference type="EMBL" id="VAX33807.1"/>
    </source>
</evidence>
<dbReference type="InterPro" id="IPR043128">
    <property type="entry name" value="Rev_trsase/Diguanyl_cyclase"/>
</dbReference>
<dbReference type="GO" id="GO:0052621">
    <property type="term" value="F:diguanylate cyclase activity"/>
    <property type="evidence" value="ECO:0007669"/>
    <property type="project" value="TreeGrafter"/>
</dbReference>